<dbReference type="InterPro" id="IPR021955">
    <property type="entry name" value="DUF3572"/>
</dbReference>
<comment type="caution">
    <text evidence="3">The sequence shown here is derived from an EMBL/GenBank/DDBJ whole genome shotgun (WGS) entry which is preliminary data.</text>
</comment>
<evidence type="ECO:0000313" key="2">
    <source>
        <dbReference type="EMBL" id="MUZ72220.1"/>
    </source>
</evidence>
<sequence length="102" mass="11309">MRDKVTIKTVSAEHAEQTAVAVLGWLASEPDMLGRFLSLTGLEPQQLRLAVNDPEFLAGLLEFLMQHEPTLLEFCSATQTRPEDVIAAYHVYVRPALDSGEI</sequence>
<dbReference type="EMBL" id="WPHR01000003">
    <property type="protein sequence ID" value="MUZ72220.1"/>
    <property type="molecule type" value="Genomic_DNA"/>
</dbReference>
<evidence type="ECO:0000313" key="3">
    <source>
        <dbReference type="EMBL" id="MVA58409.1"/>
    </source>
</evidence>
<dbReference type="EMBL" id="WPHU01000008">
    <property type="protein sequence ID" value="MVA58409.1"/>
    <property type="molecule type" value="Genomic_DNA"/>
</dbReference>
<reference evidence="5 6" key="2">
    <citation type="submission" date="2019-12" db="EMBL/GenBank/DDBJ databases">
        <title>Whole-genome sequencing of Allorhizobium vitis.</title>
        <authorList>
            <person name="Gan H.M."/>
            <person name="Szegedi E."/>
            <person name="Burr T."/>
            <person name="Savka M.A."/>
        </authorList>
    </citation>
    <scope>NUCLEOTIDE SEQUENCE [LARGE SCALE GENOMIC DNA]</scope>
    <source>
        <strain evidence="3 5">CG415</strain>
        <strain evidence="2 6">CG516</strain>
    </source>
</reference>
<accession>A0A120DDK5</accession>
<dbReference type="EMBL" id="QUSG01000001">
    <property type="protein sequence ID" value="KAA3532396.1"/>
    <property type="molecule type" value="Genomic_DNA"/>
</dbReference>
<dbReference type="OrthoDB" id="7356934at2"/>
<dbReference type="AlphaFoldDB" id="A0A120DDK5"/>
<evidence type="ECO:0000313" key="4">
    <source>
        <dbReference type="Proteomes" id="UP000436911"/>
    </source>
</evidence>
<dbReference type="Proteomes" id="UP000477951">
    <property type="component" value="Unassembled WGS sequence"/>
</dbReference>
<evidence type="ECO:0000313" key="6">
    <source>
        <dbReference type="Proteomes" id="UP000477951"/>
    </source>
</evidence>
<protein>
    <submittedName>
        <fullName evidence="3">DUF3572 family protein</fullName>
    </submittedName>
</protein>
<proteinExistence type="predicted"/>
<evidence type="ECO:0000313" key="1">
    <source>
        <dbReference type="EMBL" id="KAA3532396.1"/>
    </source>
</evidence>
<organism evidence="3 5">
    <name type="scientific">Agrobacterium vitis</name>
    <name type="common">Rhizobium vitis</name>
    <dbReference type="NCBI Taxonomy" id="373"/>
    <lineage>
        <taxon>Bacteria</taxon>
        <taxon>Pseudomonadati</taxon>
        <taxon>Pseudomonadota</taxon>
        <taxon>Alphaproteobacteria</taxon>
        <taxon>Hyphomicrobiales</taxon>
        <taxon>Rhizobiaceae</taxon>
        <taxon>Rhizobium/Agrobacterium group</taxon>
        <taxon>Agrobacterium</taxon>
    </lineage>
</organism>
<dbReference type="Proteomes" id="UP000436911">
    <property type="component" value="Unassembled WGS sequence"/>
</dbReference>
<name>A0A120DDK5_AGRVI</name>
<evidence type="ECO:0000313" key="5">
    <source>
        <dbReference type="Proteomes" id="UP000440716"/>
    </source>
</evidence>
<dbReference type="Pfam" id="PF12096">
    <property type="entry name" value="DUF3572"/>
    <property type="match status" value="1"/>
</dbReference>
<reference evidence="1 4" key="1">
    <citation type="submission" date="2018-08" db="EMBL/GenBank/DDBJ databases">
        <title>Genome sequencing of Agrobacterium vitis strain ICMP 10754.</title>
        <authorList>
            <person name="Visnovsky S.B."/>
            <person name="Pitman A.R."/>
        </authorList>
    </citation>
    <scope>NUCLEOTIDE SEQUENCE [LARGE SCALE GENOMIC DNA]</scope>
    <source>
        <strain evidence="1 4">ICMP 10754</strain>
    </source>
</reference>
<dbReference type="Proteomes" id="UP000440716">
    <property type="component" value="Unassembled WGS sequence"/>
</dbReference>
<gene>
    <name evidence="1" type="ORF">DXT89_03460</name>
    <name evidence="3" type="ORF">GOZ88_20085</name>
    <name evidence="2" type="ORF">GOZ90_05950</name>
</gene>